<keyword evidence="2 3" id="KW-0802">TPR repeat</keyword>
<feature type="coiled-coil region" evidence="4">
    <location>
        <begin position="311"/>
        <end position="338"/>
    </location>
</feature>
<evidence type="ECO:0000313" key="7">
    <source>
        <dbReference type="EMBL" id="EEN60115.1"/>
    </source>
</evidence>
<dbReference type="Pfam" id="PF07719">
    <property type="entry name" value="TPR_2"/>
    <property type="match status" value="1"/>
</dbReference>
<feature type="repeat" description="TPR" evidence="3">
    <location>
        <begin position="3500"/>
        <end position="3533"/>
    </location>
</feature>
<feature type="compositionally biased region" description="Basic and acidic residues" evidence="5">
    <location>
        <begin position="2439"/>
        <end position="2494"/>
    </location>
</feature>
<dbReference type="PANTHER" id="PTHR19959:SF119">
    <property type="entry name" value="FUNGAL LIPASE-LIKE DOMAIN-CONTAINING PROTEIN"/>
    <property type="match status" value="1"/>
</dbReference>
<dbReference type="InterPro" id="IPR005105">
    <property type="entry name" value="GlnD_Uridyltrans_N"/>
</dbReference>
<dbReference type="Pfam" id="PF13374">
    <property type="entry name" value="TPR_10"/>
    <property type="match status" value="8"/>
</dbReference>
<feature type="region of interest" description="Disordered" evidence="5">
    <location>
        <begin position="2427"/>
        <end position="2494"/>
    </location>
</feature>
<feature type="repeat" description="TPR" evidence="3">
    <location>
        <begin position="1971"/>
        <end position="2004"/>
    </location>
</feature>
<sequence length="3744" mass="422641">MTRLTDRLQDLESCLECKEGQEVGYGRALREAIAGRDILIEVEVLKSLGDLHLQKAKLSKDAAEVDKAAALYAAALLRCTDPDIGLILEHRIGYMEKLSRQLLQGYSPHFRWLLPDYWGTADSNVLRVAEICDKLDKGIMKSQSYIQQCYTETLVTAIGNSDMFLEIEVLKSLGDFYLEEGKKTSDVSQFSKAAAMYNKALTKCGDPETKQTVEHRIRYTEKIREAVKGVDPTTQQYQREVEPLCKLGDVYSKRGQQTGDGGDFVKAAALYNAAIARSEDQVLNGNIETAIREVEKSFLKCTLGINSILSQNNTEKHKKQLKEMRDQIKLEMETIDQQLDPYVHDDNDPCVKEIEAKRAQAVRNIFENIAQQRKEFISLLVEECIGLMGPPPCKYALIGLGSQATGLVTPYSDLEFAILVEDESEECLEYFRNLTHYLHLKVVNLGETILPALGIKSLNDFYPENPLDDWYYDSVTPRGFAFDGSMPKASKTPLGRQGAKSEQPSELICTPENMVTFLQTDVTLYLKEGYHLATILRNPCLIAGDQDLIDTYMDITAKLLQANGGKMAQQLAQETLKENTDIYKELRSLTARLIDVKKEIYRFPAVAVDCLALFSGILPTTVWETVAEMEHQQVISPNNAHHLTVLTSISAELRLRTYIANGGQKENLSALASMEKELHDQVSSIQANDKVQTTALKEVFYLPNERQLFRYYHTALALKFYASELSQQNVDLQTCPDFYVTIAEMKPRMYYELCRYSQAISFYEEALKQAAADGKSLFNLGRAWDNLGNYKKAISYFEQALQIERSINGQTTAHRDCDIAGSLDNLGSAWGHLGDYGKAISYHEEAQQIHRSIYGDTTAHPKIAQSLNSLGIDWHHLGDYKKAISYHEQALQMRKATYGCSTAHPEISTSLSNLGSAWFHLGEYRKAISYYEHALEINRSIYGKITPHPDIANSLNNLGKAFGHLGNYKKAISYHEQALQMEKVIFGETTGHPNIALSLNSLGCAWANLDDHRKAISFFEQALQMNKNIYGQTTAHPAVAASLHNLGSACWALDDYRKAIDYHEQALQMFRTIHGQSTPHPDIATSLNNLGGAWSKLGDHRKAISYYEQALRMHRSTYGQTSPHPDIAVSLYNLGTAWGHLHDFRKSLSFCQEALAMAMLVFPQDKSHPMIKQIEKSIATINTTVREIQHAVFQETNEKYSLDEIYRIIEQSQHKVKLIMIQEGEASLSSEDLDSAEQYFAAALKMVHVKHPTAQQYQREVEPLCKLGEVYSKRGQQTGDGGDFVKAAALYNAAIARSEDQVLNCNVETVVKEVNRMFSKCILDKHTIDSQENTKKHRKQLEVMRNQIKLEMETIDQQLDPYVHDEDDPCVKEIEAKRAQAVRQLFENIAQQRKEFISLLVEECIGLMGAPPCKYALIGLGSQATGLVTPYSDLEFAILVEEESEECLVYFRNLTHCLHLKVVNLGETILPALGIKSLNDFYSNNPLDDWYYDSVTPRGFAFDGAMPKASKTPLGRRGTKYNLPSELICTPESMVAKLQKDITLYLKDGYHLATILRNPCLIAGDQDLIDTYMGNTRKLLQEDGYKMAQQMAHEILVEDIESYNNDVTARLVDVKKDMYRFPALAVDCLALSSHIIPTTVLETIEEMESQQVISPNNAHHLKVLTSISAELRLRTYIANGGQKENLSAMASMETACALHEQELSQKTNDEVRANALNQVFYLRNEKQLFRYYYTAVPLKRFLSGEKPNLNLNSVSCLYDSSLSVQGKMYYKLCKYRLATEYYNKAIERVDVTETEKMELLFDAGCSLLQMSDHQRAVSYSEQALQMYRSIHGENHLKVAVLLNNLGLAWYYLADHNKGISHFEQALHICKEIHGVTSPHPKIALLLNNLGSVWRQLGDYKKAIRYHEQALQMHRSIYGQITADPHIATLLVNMVEAWNEMGDCRKAICYLEQALQIYRSVYGRTTAHADIALSLNNLGTTWYQLGDYRRAIIYHEQALQIRKCIYGATTGHHKTAVSLNNLGSAWYQLGNHRKAISYHEQALRMYGSVYGQGADHPDIATTLNNMGGAWGKVANYRKAISCYEKALLMYRSVYGKGTAHSDIANSLNNLGATWDCLSDYRKAISYHEQSLQMYRSVYGHSTTHPNIARSLNNLALAWAFLGKYRKAISYHEEALQMYRSAYGHTTTHPFITNSLVNLGSAWGKLGDYRKAIRYHEQALEMYRCAYGQTAAHPNIAISLNNLGSVWAELGDNIKAISYIEQALQMYRIIYGETTCTAHPDIARSLNNLGTLCYDLGDYRKAVSYHEQALQIYKSIFGQSMAHSEIARSLNNLGMTWSQLGDYGKAICYHEQALQMRRNIYLARISHPDIANSLNNLGTVYSQLGDHRKAITYNEQALQMYRCIYGVDTAHPEVASSINNLAAACKRTEPRKRTAAAVAGEEVKLTDRKTTETTSDAGRKDEEERRTPTDSRVSKPDKTSVAEEKPAERSYEDHLKEGDSSLARADLDSAEQHFAAALRKVHVRDPTVQQYQREVEPLCKLGGVYSKRGQQTGDGGDFVKAAALYNAAIARSEDQVLKYNIGASIKLFLKSTLGIDCSVSQNNTAKHKKQLKEMRDQIKLEMETIDQQLDPYVLDEDDPCVKEIEAKRAQAVRHLFENIAQQRKEFISQLVEECIGLMGPPPCKYALIGLGSQATGLVTPYSDLEFAILVEEESEKNKVYFRNLTHYLHLKVVNLGETILPALGIKSLNDFYSNNPLDNWYYDSVTPRGFAFDGTMQKASKTPLGRQRTMAETPSELICIPENMVKILQNDTTLYLKEGYHLASILKNPCLIAGDQDLIDKYMAFTVKILQADRGKMSRQLAQETLKENIKSLDGSETITALMINVKREIYRFPAVAVDCLALSSGIVPTTVWETIEEMENQQVISPNNAHHLTVLTSISAELRLRTYIANGGQKENLSALAVMETAQHGKEASLQTDNTVQIRSRPVFHLPNEKQLFRYYYTTIPLKKVLSQWTEQSPIRKSVYDLYDSSGSAKGEMYLELCKYRQATSCFTEALTKSKCNDIEKIVLCKKIGNALSGVGDYKEAIRYFERALIMERSIFGQTTAHVDIAISFDNLGCTWLKLDDYRKAISYFEQALQMFKSIHGQNANPPALLRNLGQSWARLGDEKKAIGYLEQALKIEMHIRGQDTAHPTIAVSLITLGSAWGSLGDPKKAVGYLEQALNVQKSIYGENTAHPDIAASLNNLGETWSKLEDIRKSIWYHEQALQMYKTIYGHSTANPDIAMSLSNLGRAWYDQDGSKAIDYLQQALQMSKRIFGPNAKHLHIAHSLTGLGMTYHHLRDYEKAISYHQQALNQYRSIYGHTTAHLNIARLLVYLGVAMCNMGSPMIAISYHEQALQMLDSIYGGSSVHFRIANDLGLAWGKTRVHMIAGTLGYIGHALQKLRNTDGEYEAHPQIAHSLMYVGTHWLKLGDNERAISYFDQALHINKAIYGQTTANPLIARLLQHLGVAWHRQGDFQKSISYNEQALQMSINIHGKDTAHCNIAILLENMGESCGQLGDHRRAIDYCEQALAMKRCLHGQNAAHPEIASSLIVVGREWENMGHYREAFSYHERALQMYRRIHGENVPHDSIATSLRCMARCSGRLGDYRKAISYYEQTLEIYRGIYGEDTPHLYIVITLNDLSMAWYELSDFKKAWDICMDAFLMAHMVCPKHPIKQEIDNNFVQIALRLPAIPFKTLKWLFNW</sequence>
<dbReference type="GO" id="GO:0008773">
    <property type="term" value="F:[protein-PII] uridylyltransferase activity"/>
    <property type="evidence" value="ECO:0007669"/>
    <property type="project" value="InterPro"/>
</dbReference>
<dbReference type="SUPFAM" id="SSF48452">
    <property type="entry name" value="TPR-like"/>
    <property type="match status" value="11"/>
</dbReference>
<feature type="repeat" description="TPR" evidence="3">
    <location>
        <begin position="3456"/>
        <end position="3489"/>
    </location>
</feature>
<proteinExistence type="predicted"/>
<evidence type="ECO:0000256" key="1">
    <source>
        <dbReference type="ARBA" id="ARBA00022737"/>
    </source>
</evidence>
<dbReference type="Gene3D" id="1.25.40.10">
    <property type="entry name" value="Tetratricopeptide repeat domain"/>
    <property type="match status" value="13"/>
</dbReference>
<feature type="repeat" description="TPR" evidence="3">
    <location>
        <begin position="996"/>
        <end position="1029"/>
    </location>
</feature>
<dbReference type="SMART" id="SM00028">
    <property type="entry name" value="TPR"/>
    <property type="match status" value="43"/>
</dbReference>
<accession>C3YHX8</accession>
<reference evidence="7" key="1">
    <citation type="journal article" date="2008" name="Nature">
        <title>The amphioxus genome and the evolution of the chordate karyotype.</title>
        <authorList>
            <consortium name="US DOE Joint Genome Institute (JGI-PGF)"/>
            <person name="Putnam N.H."/>
            <person name="Butts T."/>
            <person name="Ferrier D.E.K."/>
            <person name="Furlong R.F."/>
            <person name="Hellsten U."/>
            <person name="Kawashima T."/>
            <person name="Robinson-Rechavi M."/>
            <person name="Shoguchi E."/>
            <person name="Terry A."/>
            <person name="Yu J.-K."/>
            <person name="Benito-Gutierrez E.L."/>
            <person name="Dubchak I."/>
            <person name="Garcia-Fernandez J."/>
            <person name="Gibson-Brown J.J."/>
            <person name="Grigoriev I.V."/>
            <person name="Horton A.C."/>
            <person name="de Jong P.J."/>
            <person name="Jurka J."/>
            <person name="Kapitonov V.V."/>
            <person name="Kohara Y."/>
            <person name="Kuroki Y."/>
            <person name="Lindquist E."/>
            <person name="Lucas S."/>
            <person name="Osoegawa K."/>
            <person name="Pennacchio L.A."/>
            <person name="Salamov A.A."/>
            <person name="Satou Y."/>
            <person name="Sauka-Spengler T."/>
            <person name="Schmutz J."/>
            <person name="Shin-I T."/>
            <person name="Toyoda A."/>
            <person name="Bronner-Fraser M."/>
            <person name="Fujiyama A."/>
            <person name="Holland L.Z."/>
            <person name="Holland P.W.H."/>
            <person name="Satoh N."/>
            <person name="Rokhsar D.S."/>
        </authorList>
    </citation>
    <scope>NUCLEOTIDE SEQUENCE [LARGE SCALE GENOMIC DNA]</scope>
    <source>
        <strain evidence="7">S238N-H82</strain>
        <tissue evidence="7">Testes</tissue>
    </source>
</reference>
<dbReference type="Pfam" id="PF13424">
    <property type="entry name" value="TPR_12"/>
    <property type="match status" value="12"/>
</dbReference>
<dbReference type="InterPro" id="IPR013105">
    <property type="entry name" value="TPR_2"/>
</dbReference>
<feature type="repeat" description="TPR" evidence="3">
    <location>
        <begin position="3109"/>
        <end position="3142"/>
    </location>
</feature>
<evidence type="ECO:0000256" key="2">
    <source>
        <dbReference type="ARBA" id="ARBA00022803"/>
    </source>
</evidence>
<evidence type="ECO:0000256" key="3">
    <source>
        <dbReference type="PROSITE-ProRule" id="PRU00339"/>
    </source>
</evidence>
<keyword evidence="1" id="KW-0677">Repeat</keyword>
<dbReference type="PROSITE" id="PS50005">
    <property type="entry name" value="TPR"/>
    <property type="match status" value="19"/>
</dbReference>
<dbReference type="InterPro" id="IPR019734">
    <property type="entry name" value="TPR_rpt"/>
</dbReference>
<dbReference type="InParanoid" id="C3YHX8"/>
<feature type="repeat" description="TPR" evidence="3">
    <location>
        <begin position="952"/>
        <end position="985"/>
    </location>
</feature>
<feature type="repeat" description="TPR" evidence="3">
    <location>
        <begin position="3150"/>
        <end position="3183"/>
    </location>
</feature>
<name>C3YHX8_BRAFL</name>
<feature type="repeat" description="TPR" evidence="3">
    <location>
        <begin position="1084"/>
        <end position="1117"/>
    </location>
</feature>
<feature type="repeat" description="TPR" evidence="3">
    <location>
        <begin position="2325"/>
        <end position="2358"/>
    </location>
</feature>
<evidence type="ECO:0000259" key="6">
    <source>
        <dbReference type="Pfam" id="PF03445"/>
    </source>
</evidence>
<feature type="repeat" description="TPR" evidence="3">
    <location>
        <begin position="864"/>
        <end position="897"/>
    </location>
</feature>
<dbReference type="SMART" id="SM00671">
    <property type="entry name" value="SEL1"/>
    <property type="match status" value="8"/>
</dbReference>
<gene>
    <name evidence="7" type="ORF">BRAFLDRAFT_71607</name>
</gene>
<dbReference type="PROSITE" id="PS50293">
    <property type="entry name" value="TPR_REGION"/>
    <property type="match status" value="3"/>
</dbReference>
<feature type="repeat" description="TPR" evidence="3">
    <location>
        <begin position="1883"/>
        <end position="1916"/>
    </location>
</feature>
<feature type="domain" description="Protein-PII uridylyltransferase N-terminal" evidence="6">
    <location>
        <begin position="2648"/>
        <end position="2734"/>
    </location>
</feature>
<keyword evidence="4" id="KW-0175">Coiled coil</keyword>
<dbReference type="eggNOG" id="KOG1840">
    <property type="taxonomic scope" value="Eukaryota"/>
</dbReference>
<feature type="repeat" description="TPR" evidence="3">
    <location>
        <begin position="3065"/>
        <end position="3098"/>
    </location>
</feature>
<feature type="repeat" description="TPR" evidence="3">
    <location>
        <begin position="3325"/>
        <end position="3358"/>
    </location>
</feature>
<organism>
    <name type="scientific">Branchiostoma floridae</name>
    <name type="common">Florida lancelet</name>
    <name type="synonym">Amphioxus</name>
    <dbReference type="NCBI Taxonomy" id="7739"/>
    <lineage>
        <taxon>Eukaryota</taxon>
        <taxon>Metazoa</taxon>
        <taxon>Chordata</taxon>
        <taxon>Cephalochordata</taxon>
        <taxon>Leptocardii</taxon>
        <taxon>Amphioxiformes</taxon>
        <taxon>Branchiostomatidae</taxon>
        <taxon>Branchiostoma</taxon>
    </lineage>
</organism>
<feature type="repeat" description="TPR" evidence="3">
    <location>
        <begin position="2369"/>
        <end position="2402"/>
    </location>
</feature>
<dbReference type="PANTHER" id="PTHR19959">
    <property type="entry name" value="KINESIN LIGHT CHAIN"/>
    <property type="match status" value="1"/>
</dbReference>
<dbReference type="InterPro" id="IPR011990">
    <property type="entry name" value="TPR-like_helical_dom_sf"/>
</dbReference>
<protein>
    <recommendedName>
        <fullName evidence="6">Protein-PII uridylyltransferase N-terminal domain-containing protein</fullName>
    </recommendedName>
</protein>
<evidence type="ECO:0000256" key="4">
    <source>
        <dbReference type="SAM" id="Coils"/>
    </source>
</evidence>
<dbReference type="EMBL" id="GG666514">
    <property type="protein sequence ID" value="EEN60115.1"/>
    <property type="molecule type" value="Genomic_DNA"/>
</dbReference>
<feature type="repeat" description="TPR" evidence="3">
    <location>
        <begin position="2281"/>
        <end position="2314"/>
    </location>
</feature>
<evidence type="ECO:0000256" key="5">
    <source>
        <dbReference type="SAM" id="MobiDB-lite"/>
    </source>
</evidence>
<dbReference type="eggNOG" id="KOG4626">
    <property type="taxonomic scope" value="Eukaryota"/>
</dbReference>
<feature type="repeat" description="TPR" evidence="3">
    <location>
        <begin position="2015"/>
        <end position="2048"/>
    </location>
</feature>
<feature type="repeat" description="TPR" evidence="3">
    <location>
        <begin position="908"/>
        <end position="941"/>
    </location>
</feature>
<dbReference type="InterPro" id="IPR006597">
    <property type="entry name" value="Sel1-like"/>
</dbReference>
<feature type="repeat" description="TPR" evidence="3">
    <location>
        <begin position="2191"/>
        <end position="2224"/>
    </location>
</feature>
<feature type="domain" description="Protein-PII uridylyltransferase N-terminal" evidence="6">
    <location>
        <begin position="360"/>
        <end position="446"/>
    </location>
</feature>
<feature type="repeat" description="TPR" evidence="3">
    <location>
        <begin position="774"/>
        <end position="807"/>
    </location>
</feature>
<dbReference type="Pfam" id="PF03445">
    <property type="entry name" value="DUF294"/>
    <property type="match status" value="2"/>
</dbReference>